<reference evidence="1" key="1">
    <citation type="submission" date="2021-01" db="EMBL/GenBank/DDBJ databases">
        <title>Whole genome shotgun sequence of Cellulomonas chitinilytica NBRC 110799.</title>
        <authorList>
            <person name="Komaki H."/>
            <person name="Tamura T."/>
        </authorList>
    </citation>
    <scope>NUCLEOTIDE SEQUENCE</scope>
    <source>
        <strain evidence="1">NBRC 110799</strain>
    </source>
</reference>
<name>A0A919P450_9CELL</name>
<dbReference type="RefSeq" id="WP_203755434.1">
    <property type="nucleotide sequence ID" value="NZ_BONK01000009.1"/>
</dbReference>
<protein>
    <submittedName>
        <fullName evidence="1">Uncharacterized protein</fullName>
    </submittedName>
</protein>
<dbReference type="EMBL" id="BONK01000009">
    <property type="protein sequence ID" value="GIG21915.1"/>
    <property type="molecule type" value="Genomic_DNA"/>
</dbReference>
<comment type="caution">
    <text evidence="1">The sequence shown here is derived from an EMBL/GenBank/DDBJ whole genome shotgun (WGS) entry which is preliminary data.</text>
</comment>
<organism evidence="1 2">
    <name type="scientific">Cellulomonas chitinilytica</name>
    <dbReference type="NCBI Taxonomy" id="398759"/>
    <lineage>
        <taxon>Bacteria</taxon>
        <taxon>Bacillati</taxon>
        <taxon>Actinomycetota</taxon>
        <taxon>Actinomycetes</taxon>
        <taxon>Micrococcales</taxon>
        <taxon>Cellulomonadaceae</taxon>
        <taxon>Cellulomonas</taxon>
    </lineage>
</organism>
<evidence type="ECO:0000313" key="2">
    <source>
        <dbReference type="Proteomes" id="UP000632740"/>
    </source>
</evidence>
<evidence type="ECO:0000313" key="1">
    <source>
        <dbReference type="EMBL" id="GIG21915.1"/>
    </source>
</evidence>
<dbReference type="AlphaFoldDB" id="A0A919P450"/>
<keyword evidence="2" id="KW-1185">Reference proteome</keyword>
<sequence>MADLAQARAAKEQLRVALDGRSDVRGIGITASGDGYGLQVNLERGSADGVPPRVDGVDVRVRVVGAIHASA</sequence>
<proteinExistence type="predicted"/>
<dbReference type="Proteomes" id="UP000632740">
    <property type="component" value="Unassembled WGS sequence"/>
</dbReference>
<accession>A0A919P450</accession>
<gene>
    <name evidence="1" type="ORF">Cch01nite_26390</name>
</gene>